<name>A0ABV9L6I8_9FLAO</name>
<keyword evidence="1 3" id="KW-0808">Transferase</keyword>
<dbReference type="Proteomes" id="UP001595878">
    <property type="component" value="Unassembled WGS sequence"/>
</dbReference>
<evidence type="ECO:0000313" key="4">
    <source>
        <dbReference type="Proteomes" id="UP001595878"/>
    </source>
</evidence>
<dbReference type="Gene3D" id="3.90.470.20">
    <property type="entry name" value="4'-phosphopantetheinyl transferase domain"/>
    <property type="match status" value="2"/>
</dbReference>
<dbReference type="SUPFAM" id="SSF56214">
    <property type="entry name" value="4'-phosphopantetheinyl transferase"/>
    <property type="match status" value="2"/>
</dbReference>
<dbReference type="GO" id="GO:0016740">
    <property type="term" value="F:transferase activity"/>
    <property type="evidence" value="ECO:0007669"/>
    <property type="project" value="UniProtKB-KW"/>
</dbReference>
<comment type="caution">
    <text evidence="3">The sequence shown here is derived from an EMBL/GenBank/DDBJ whole genome shotgun (WGS) entry which is preliminary data.</text>
</comment>
<dbReference type="InterPro" id="IPR008278">
    <property type="entry name" value="4-PPantetheinyl_Trfase_dom"/>
</dbReference>
<protein>
    <submittedName>
        <fullName evidence="3">4'-phosphopantetheinyl transferase family protein</fullName>
    </submittedName>
</protein>
<reference evidence="4" key="1">
    <citation type="journal article" date="2019" name="Int. J. Syst. Evol. Microbiol.">
        <title>The Global Catalogue of Microorganisms (GCM) 10K type strain sequencing project: providing services to taxonomists for standard genome sequencing and annotation.</title>
        <authorList>
            <consortium name="The Broad Institute Genomics Platform"/>
            <consortium name="The Broad Institute Genome Sequencing Center for Infectious Disease"/>
            <person name="Wu L."/>
            <person name="Ma J."/>
        </authorList>
    </citation>
    <scope>NUCLEOTIDE SEQUENCE [LARGE SCALE GENOMIC DNA]</scope>
    <source>
        <strain evidence="4">CGMCC 4.7427</strain>
    </source>
</reference>
<keyword evidence="4" id="KW-1185">Reference proteome</keyword>
<feature type="domain" description="4'-phosphopantetheinyl transferase" evidence="2">
    <location>
        <begin position="111"/>
        <end position="192"/>
    </location>
</feature>
<dbReference type="RefSeq" id="WP_380031309.1">
    <property type="nucleotide sequence ID" value="NZ_JBHSHB010000007.1"/>
</dbReference>
<dbReference type="Pfam" id="PF01648">
    <property type="entry name" value="ACPS"/>
    <property type="match status" value="1"/>
</dbReference>
<sequence>MPLYKTITVSPTIKVYIWKIEESLETLKSTLPLGEGQTHILTPHCQKRLDSMKSDLHQRGFMSIRHLLAEAGYTDFDLYYSPSGKPHLHDGKHISITHSYTFTAIIISDNPVGIDIEKQRDKILRIAHKFTPIEEYYTLTSSEARIRKLTYVWGAKESLYKLYNQEGLSFLKHIDVQDFEMDASQTTARVVYNGASSTYAIYLMEFEGFTCVYGL</sequence>
<evidence type="ECO:0000313" key="3">
    <source>
        <dbReference type="EMBL" id="MFC4689002.1"/>
    </source>
</evidence>
<gene>
    <name evidence="3" type="ORF">ACFO5T_01035</name>
</gene>
<evidence type="ECO:0000256" key="1">
    <source>
        <dbReference type="ARBA" id="ARBA00022679"/>
    </source>
</evidence>
<evidence type="ECO:0000259" key="2">
    <source>
        <dbReference type="Pfam" id="PF01648"/>
    </source>
</evidence>
<organism evidence="3 4">
    <name type="scientific">Dokdonia genika</name>
    <dbReference type="NCBI Taxonomy" id="308113"/>
    <lineage>
        <taxon>Bacteria</taxon>
        <taxon>Pseudomonadati</taxon>
        <taxon>Bacteroidota</taxon>
        <taxon>Flavobacteriia</taxon>
        <taxon>Flavobacteriales</taxon>
        <taxon>Flavobacteriaceae</taxon>
        <taxon>Dokdonia</taxon>
    </lineage>
</organism>
<proteinExistence type="predicted"/>
<accession>A0ABV9L6I8</accession>
<dbReference type="EMBL" id="JBHSHB010000007">
    <property type="protein sequence ID" value="MFC4689002.1"/>
    <property type="molecule type" value="Genomic_DNA"/>
</dbReference>
<dbReference type="InterPro" id="IPR037143">
    <property type="entry name" value="4-PPantetheinyl_Trfase_dom_sf"/>
</dbReference>